<dbReference type="Pfam" id="PF07727">
    <property type="entry name" value="RVT_2"/>
    <property type="match status" value="1"/>
</dbReference>
<gene>
    <name evidence="2" type="ORF">LTRI10_LOCUS42150</name>
</gene>
<dbReference type="Proteomes" id="UP001497516">
    <property type="component" value="Chromosome 7"/>
</dbReference>
<dbReference type="InterPro" id="IPR043502">
    <property type="entry name" value="DNA/RNA_pol_sf"/>
</dbReference>
<keyword evidence="3" id="KW-1185">Reference proteome</keyword>
<name>A0AAV2FXK2_9ROSI</name>
<reference evidence="2 3" key="1">
    <citation type="submission" date="2024-04" db="EMBL/GenBank/DDBJ databases">
        <authorList>
            <person name="Fracassetti M."/>
        </authorList>
    </citation>
    <scope>NUCLEOTIDE SEQUENCE [LARGE SCALE GENOMIC DNA]</scope>
</reference>
<organism evidence="2 3">
    <name type="scientific">Linum trigynum</name>
    <dbReference type="NCBI Taxonomy" id="586398"/>
    <lineage>
        <taxon>Eukaryota</taxon>
        <taxon>Viridiplantae</taxon>
        <taxon>Streptophyta</taxon>
        <taxon>Embryophyta</taxon>
        <taxon>Tracheophyta</taxon>
        <taxon>Spermatophyta</taxon>
        <taxon>Magnoliopsida</taxon>
        <taxon>eudicotyledons</taxon>
        <taxon>Gunneridae</taxon>
        <taxon>Pentapetalae</taxon>
        <taxon>rosids</taxon>
        <taxon>fabids</taxon>
        <taxon>Malpighiales</taxon>
        <taxon>Linaceae</taxon>
        <taxon>Linum</taxon>
    </lineage>
</organism>
<evidence type="ECO:0000259" key="1">
    <source>
        <dbReference type="Pfam" id="PF07727"/>
    </source>
</evidence>
<protein>
    <recommendedName>
        <fullName evidence="1">Reverse transcriptase Ty1/copia-type domain-containing protein</fullName>
    </recommendedName>
</protein>
<dbReference type="SUPFAM" id="SSF56672">
    <property type="entry name" value="DNA/RNA polymerases"/>
    <property type="match status" value="1"/>
</dbReference>
<evidence type="ECO:0000313" key="3">
    <source>
        <dbReference type="Proteomes" id="UP001497516"/>
    </source>
</evidence>
<dbReference type="InterPro" id="IPR013103">
    <property type="entry name" value="RVT_2"/>
</dbReference>
<sequence>MRQDIASIKRNNTWILTTLPAGFVPIGVKWVYRTKLKEDGSVDKFKARLVAKGYAQKHGIDNTEVFSRVAQWGTIRALLALAAYHGYTVFQLAVKSAFLYGELTKDVYIEQPQGFVVAGEEDKVYKLQKALYGLKQAPKP</sequence>
<proteinExistence type="predicted"/>
<dbReference type="EMBL" id="OZ034820">
    <property type="protein sequence ID" value="CAL1402125.1"/>
    <property type="molecule type" value="Genomic_DNA"/>
</dbReference>
<dbReference type="AlphaFoldDB" id="A0AAV2FXK2"/>
<evidence type="ECO:0000313" key="2">
    <source>
        <dbReference type="EMBL" id="CAL1402125.1"/>
    </source>
</evidence>
<feature type="domain" description="Reverse transcriptase Ty1/copia-type" evidence="1">
    <location>
        <begin position="11"/>
        <end position="139"/>
    </location>
</feature>
<accession>A0AAV2FXK2</accession>